<gene>
    <name evidence="5" type="primary">acm</name>
    <name evidence="5" type="ORF">CMASS_04530</name>
</gene>
<dbReference type="InterPro" id="IPR018077">
    <property type="entry name" value="Glyco_hydro_fam25_subgr"/>
</dbReference>
<dbReference type="SUPFAM" id="SSF51445">
    <property type="entry name" value="(Trans)glycosidases"/>
    <property type="match status" value="1"/>
</dbReference>
<name>A0ABY7U6P5_9CORY</name>
<dbReference type="PROSITE" id="PS51904">
    <property type="entry name" value="GLYCOSYL_HYDROL_F25_2"/>
    <property type="match status" value="1"/>
</dbReference>
<evidence type="ECO:0000256" key="2">
    <source>
        <dbReference type="ARBA" id="ARBA00022801"/>
    </source>
</evidence>
<keyword evidence="3 5" id="KW-0326">Glycosidase</keyword>
<proteinExistence type="inferred from homology"/>
<evidence type="ECO:0000256" key="4">
    <source>
        <dbReference type="SAM" id="SignalP"/>
    </source>
</evidence>
<evidence type="ECO:0000256" key="1">
    <source>
        <dbReference type="ARBA" id="ARBA00010646"/>
    </source>
</evidence>
<reference evidence="5 6" key="1">
    <citation type="submission" date="2020-10" db="EMBL/GenBank/DDBJ databases">
        <title>Complete genome sequence of Corynebacterium massiliense DSM 45435, type strain of Corynebacterium massiliense.</title>
        <authorList>
            <person name="Busche T."/>
            <person name="Kalinowski J."/>
            <person name="Ruckert C."/>
        </authorList>
    </citation>
    <scope>NUCLEOTIDE SEQUENCE [LARGE SCALE GENOMIC DNA]</scope>
    <source>
        <strain evidence="5 6">DSM 45435</strain>
    </source>
</reference>
<keyword evidence="2 5" id="KW-0378">Hydrolase</keyword>
<evidence type="ECO:0000256" key="3">
    <source>
        <dbReference type="ARBA" id="ARBA00023295"/>
    </source>
</evidence>
<dbReference type="InterPro" id="IPR002053">
    <property type="entry name" value="Glyco_hydro_25"/>
</dbReference>
<dbReference type="Pfam" id="PF01183">
    <property type="entry name" value="Glyco_hydro_25"/>
    <property type="match status" value="1"/>
</dbReference>
<dbReference type="CDD" id="cd00599">
    <property type="entry name" value="GH25_muramidase"/>
    <property type="match status" value="1"/>
</dbReference>
<dbReference type="InterPro" id="IPR017853">
    <property type="entry name" value="GH"/>
</dbReference>
<dbReference type="GO" id="GO:0003796">
    <property type="term" value="F:lysozyme activity"/>
    <property type="evidence" value="ECO:0007669"/>
    <property type="project" value="UniProtKB-EC"/>
</dbReference>
<dbReference type="PANTHER" id="PTHR34135">
    <property type="entry name" value="LYSOZYME"/>
    <property type="match status" value="1"/>
</dbReference>
<feature type="chain" id="PRO_5045268790" evidence="4">
    <location>
        <begin position="22"/>
        <end position="334"/>
    </location>
</feature>
<evidence type="ECO:0000313" key="6">
    <source>
        <dbReference type="Proteomes" id="UP001220064"/>
    </source>
</evidence>
<dbReference type="Proteomes" id="UP001220064">
    <property type="component" value="Chromosome"/>
</dbReference>
<organism evidence="5 6">
    <name type="scientific">Corynebacterium massiliense DSM 45435</name>
    <dbReference type="NCBI Taxonomy" id="1121364"/>
    <lineage>
        <taxon>Bacteria</taxon>
        <taxon>Bacillati</taxon>
        <taxon>Actinomycetota</taxon>
        <taxon>Actinomycetes</taxon>
        <taxon>Mycobacteriales</taxon>
        <taxon>Corynebacteriaceae</taxon>
        <taxon>Corynebacterium</taxon>
    </lineage>
</organism>
<dbReference type="RefSeq" id="WP_022862449.1">
    <property type="nucleotide sequence ID" value="NZ_ATVG01000002.1"/>
</dbReference>
<dbReference type="EMBL" id="CP063189">
    <property type="protein sequence ID" value="WCZ32356.1"/>
    <property type="molecule type" value="Genomic_DNA"/>
</dbReference>
<dbReference type="PANTHER" id="PTHR34135:SF2">
    <property type="entry name" value="LYSOZYME"/>
    <property type="match status" value="1"/>
</dbReference>
<dbReference type="EC" id="3.2.1.17" evidence="5"/>
<feature type="signal peptide" evidence="4">
    <location>
        <begin position="1"/>
        <end position="21"/>
    </location>
</feature>
<comment type="similarity">
    <text evidence="1">Belongs to the glycosyl hydrolase 25 family.</text>
</comment>
<keyword evidence="6" id="KW-1185">Reference proteome</keyword>
<protein>
    <submittedName>
        <fullName evidence="5">Lysozyme M1</fullName>
        <ecNumber evidence="5">3.2.1.17</ecNumber>
    </submittedName>
</protein>
<accession>A0ABY7U6P5</accession>
<sequence>MHSSRNFATVLAAALTTAVSAVGVPAVASASGHAHLPSGVDVSGYQRPGGAAIDWHEVKTDGQSFAVVKASEGTDWVNDFAAEDVDKAAAAGLKVGAYHYARPGMDARAQARHFADQLKNFPGSSLPPVLDIEVDEGKSPKELTAWTHDFLDELESRSGQKPMVYTYPYFWLHNMGNATDFAQYPLWLAAYQNTAPKPVGGWSELAMWQRTGTGRVGGITGNVDLNVFNGTPDQLTGFQPGGHLDGVTIEDGPSLGGGAKALIDAVLTLNPGVIKEAEKAGIDPDGAKDLLELVGTLYAEGKLPVDELRDMAENGATVSDLVILLDNAANEANA</sequence>
<keyword evidence="4" id="KW-0732">Signal</keyword>
<dbReference type="SMART" id="SM00641">
    <property type="entry name" value="Glyco_25"/>
    <property type="match status" value="1"/>
</dbReference>
<evidence type="ECO:0000313" key="5">
    <source>
        <dbReference type="EMBL" id="WCZ32356.1"/>
    </source>
</evidence>
<dbReference type="Gene3D" id="3.20.20.80">
    <property type="entry name" value="Glycosidases"/>
    <property type="match status" value="1"/>
</dbReference>